<dbReference type="PANTHER" id="PTHR48081">
    <property type="entry name" value="AB HYDROLASE SUPERFAMILY PROTEIN C4A8.06C"/>
    <property type="match status" value="1"/>
</dbReference>
<keyword evidence="2 5" id="KW-0378">Hydrolase</keyword>
<dbReference type="PANTHER" id="PTHR48081:SF30">
    <property type="entry name" value="ACETYL-HYDROLASE LIPR-RELATED"/>
    <property type="match status" value="1"/>
</dbReference>
<dbReference type="Gene3D" id="3.40.50.1820">
    <property type="entry name" value="alpha/beta hydrolase"/>
    <property type="match status" value="1"/>
</dbReference>
<gene>
    <name evidence="5" type="ORF">IAC53_06005</name>
</gene>
<dbReference type="Pfam" id="PF07859">
    <property type="entry name" value="Abhydrolase_3"/>
    <property type="match status" value="1"/>
</dbReference>
<dbReference type="AlphaFoldDB" id="A0A9D1IFR3"/>
<dbReference type="GO" id="GO:0004806">
    <property type="term" value="F:triacylglycerol lipase activity"/>
    <property type="evidence" value="ECO:0007669"/>
    <property type="project" value="TreeGrafter"/>
</dbReference>
<comment type="similarity">
    <text evidence="1">Belongs to the 'GDXG' lipolytic enzyme family.</text>
</comment>
<dbReference type="Proteomes" id="UP000824071">
    <property type="component" value="Unassembled WGS sequence"/>
</dbReference>
<organism evidence="5 6">
    <name type="scientific">Candidatus Fimenecus excrementigallinarum</name>
    <dbReference type="NCBI Taxonomy" id="2840816"/>
    <lineage>
        <taxon>Bacteria</taxon>
        <taxon>Bacillati</taxon>
        <taxon>Bacillota</taxon>
        <taxon>Clostridia</taxon>
        <taxon>Candidatus Fimenecus</taxon>
    </lineage>
</organism>
<reference evidence="5" key="2">
    <citation type="journal article" date="2021" name="PeerJ">
        <title>Extensive microbial diversity within the chicken gut microbiome revealed by metagenomics and culture.</title>
        <authorList>
            <person name="Gilroy R."/>
            <person name="Ravi A."/>
            <person name="Getino M."/>
            <person name="Pursley I."/>
            <person name="Horton D.L."/>
            <person name="Alikhan N.F."/>
            <person name="Baker D."/>
            <person name="Gharbi K."/>
            <person name="Hall N."/>
            <person name="Watson M."/>
            <person name="Adriaenssens E.M."/>
            <person name="Foster-Nyarko E."/>
            <person name="Jarju S."/>
            <person name="Secka A."/>
            <person name="Antonio M."/>
            <person name="Oren A."/>
            <person name="Chaudhuri R.R."/>
            <person name="La Ragione R."/>
            <person name="Hildebrand F."/>
            <person name="Pallen M.J."/>
        </authorList>
    </citation>
    <scope>NUCLEOTIDE SEQUENCE</scope>
    <source>
        <strain evidence="5">ChiGjej1B1-19959</strain>
    </source>
</reference>
<dbReference type="InterPro" id="IPR050300">
    <property type="entry name" value="GDXG_lipolytic_enzyme"/>
</dbReference>
<feature type="region of interest" description="Disordered" evidence="3">
    <location>
        <begin position="251"/>
        <end position="273"/>
    </location>
</feature>
<dbReference type="EMBL" id="DVMW01000036">
    <property type="protein sequence ID" value="HIU36138.1"/>
    <property type="molecule type" value="Genomic_DNA"/>
</dbReference>
<evidence type="ECO:0000313" key="6">
    <source>
        <dbReference type="Proteomes" id="UP000824071"/>
    </source>
</evidence>
<dbReference type="InterPro" id="IPR013094">
    <property type="entry name" value="AB_hydrolase_3"/>
</dbReference>
<name>A0A9D1IFR3_9FIRM</name>
<accession>A0A9D1IFR3</accession>
<evidence type="ECO:0000259" key="4">
    <source>
        <dbReference type="Pfam" id="PF07859"/>
    </source>
</evidence>
<evidence type="ECO:0000256" key="1">
    <source>
        <dbReference type="ARBA" id="ARBA00010515"/>
    </source>
</evidence>
<sequence>MEKVTPPNAKAGAVLQFHGGGHTAPMNDMYRKAAKRLAANCGCTVYSIDYRTGASLVYPAVHDECCRGYAALCETALADGNFVAVGDSFGANLLLSSCLRAREDGLSLPSALVCICSFLDMAAGGDSYRENAYKDPLYAMPKRFAFEKYEKNIRRISPYCGDTPLTNPFLSPAYADFHKFPKTLIQAGSLETSLSDSRMLYDGFLRAGVCAELHVFPGMWHDFMYMFPALKESKSAWQEVFRFITANLRSGRKPDEQSGEGCTCAPMESGADE</sequence>
<dbReference type="SUPFAM" id="SSF53474">
    <property type="entry name" value="alpha/beta-Hydrolases"/>
    <property type="match status" value="1"/>
</dbReference>
<reference evidence="5" key="1">
    <citation type="submission" date="2020-10" db="EMBL/GenBank/DDBJ databases">
        <authorList>
            <person name="Gilroy R."/>
        </authorList>
    </citation>
    <scope>NUCLEOTIDE SEQUENCE</scope>
    <source>
        <strain evidence="5">ChiGjej1B1-19959</strain>
    </source>
</reference>
<dbReference type="InterPro" id="IPR029058">
    <property type="entry name" value="AB_hydrolase_fold"/>
</dbReference>
<proteinExistence type="inferred from homology"/>
<evidence type="ECO:0000256" key="2">
    <source>
        <dbReference type="ARBA" id="ARBA00022801"/>
    </source>
</evidence>
<feature type="domain" description="Alpha/beta hydrolase fold-3" evidence="4">
    <location>
        <begin position="14"/>
        <end position="224"/>
    </location>
</feature>
<protein>
    <submittedName>
        <fullName evidence="5">Alpha/beta hydrolase</fullName>
    </submittedName>
</protein>
<evidence type="ECO:0000256" key="3">
    <source>
        <dbReference type="SAM" id="MobiDB-lite"/>
    </source>
</evidence>
<evidence type="ECO:0000313" key="5">
    <source>
        <dbReference type="EMBL" id="HIU36138.1"/>
    </source>
</evidence>
<comment type="caution">
    <text evidence="5">The sequence shown here is derived from an EMBL/GenBank/DDBJ whole genome shotgun (WGS) entry which is preliminary data.</text>
</comment>